<proteinExistence type="predicted"/>
<organism evidence="2 3">
    <name type="scientific">Streptomyces albidochromogenes</name>
    <dbReference type="NCBI Taxonomy" id="329524"/>
    <lineage>
        <taxon>Bacteria</taxon>
        <taxon>Bacillati</taxon>
        <taxon>Actinomycetota</taxon>
        <taxon>Actinomycetes</taxon>
        <taxon>Kitasatosporales</taxon>
        <taxon>Streptomycetaceae</taxon>
        <taxon>Streptomyces</taxon>
    </lineage>
</organism>
<reference evidence="2 3" key="1">
    <citation type="submission" date="2024-09" db="EMBL/GenBank/DDBJ databases">
        <title>The Natural Products Discovery Center: Release of the First 8490 Sequenced Strains for Exploring Actinobacteria Biosynthetic Diversity.</title>
        <authorList>
            <person name="Kalkreuter E."/>
            <person name="Kautsar S.A."/>
            <person name="Yang D."/>
            <person name="Bader C.D."/>
            <person name="Teijaro C.N."/>
            <person name="Fluegel L."/>
            <person name="Davis C.M."/>
            <person name="Simpson J.R."/>
            <person name="Lauterbach L."/>
            <person name="Steele A.D."/>
            <person name="Gui C."/>
            <person name="Meng S."/>
            <person name="Li G."/>
            <person name="Viehrig K."/>
            <person name="Ye F."/>
            <person name="Su P."/>
            <person name="Kiefer A.F."/>
            <person name="Nichols A."/>
            <person name="Cepeda A.J."/>
            <person name="Yan W."/>
            <person name="Fan B."/>
            <person name="Jiang Y."/>
            <person name="Adhikari A."/>
            <person name="Zheng C.-J."/>
            <person name="Schuster L."/>
            <person name="Cowan T.M."/>
            <person name="Smanski M.J."/>
            <person name="Chevrette M.G."/>
            <person name="De Carvalho L.P.S."/>
            <person name="Shen B."/>
        </authorList>
    </citation>
    <scope>NUCLEOTIDE SEQUENCE [LARGE SCALE GENOMIC DNA]</scope>
    <source>
        <strain evidence="2 3">NPDC058348</strain>
    </source>
</reference>
<dbReference type="InterPro" id="IPR046200">
    <property type="entry name" value="DUF6233"/>
</dbReference>
<evidence type="ECO:0000313" key="2">
    <source>
        <dbReference type="EMBL" id="MFD5099799.1"/>
    </source>
</evidence>
<comment type="caution">
    <text evidence="2">The sequence shown here is derived from an EMBL/GenBank/DDBJ whole genome shotgun (WGS) entry which is preliminary data.</text>
</comment>
<evidence type="ECO:0000256" key="1">
    <source>
        <dbReference type="SAM" id="MobiDB-lite"/>
    </source>
</evidence>
<accession>A0ABW6FPQ2</accession>
<dbReference type="RefSeq" id="WP_386713007.1">
    <property type="nucleotide sequence ID" value="NZ_JBHXIJ010000070.1"/>
</dbReference>
<gene>
    <name evidence="2" type="ORF">ACFWJN_12620</name>
</gene>
<feature type="region of interest" description="Disordered" evidence="1">
    <location>
        <begin position="47"/>
        <end position="78"/>
    </location>
</feature>
<evidence type="ECO:0000313" key="3">
    <source>
        <dbReference type="Proteomes" id="UP001598448"/>
    </source>
</evidence>
<sequence>MIQLGSGEGRTPIAVHVGRCGLGGGHTRATDRVQALRALWTASPRARCASPTGTSATSAESDRGLWPPGSACGSWPSS</sequence>
<name>A0ABW6FPQ2_9ACTN</name>
<protein>
    <submittedName>
        <fullName evidence="2">DUF6233 domain-containing protein</fullName>
    </submittedName>
</protein>
<dbReference type="Pfam" id="PF19746">
    <property type="entry name" value="DUF6233"/>
    <property type="match status" value="1"/>
</dbReference>
<dbReference type="Proteomes" id="UP001598448">
    <property type="component" value="Unassembled WGS sequence"/>
</dbReference>
<dbReference type="EMBL" id="JBHXIJ010000070">
    <property type="protein sequence ID" value="MFD5099799.1"/>
    <property type="molecule type" value="Genomic_DNA"/>
</dbReference>
<keyword evidence="3" id="KW-1185">Reference proteome</keyword>